<dbReference type="Pfam" id="PF00990">
    <property type="entry name" value="GGDEF"/>
    <property type="match status" value="1"/>
</dbReference>
<dbReference type="EMBL" id="ADCP02000001">
    <property type="protein sequence ID" value="EFV45432.1"/>
    <property type="molecule type" value="Genomic_DNA"/>
</dbReference>
<reference evidence="4 5" key="1">
    <citation type="submission" date="2010-10" db="EMBL/GenBank/DDBJ databases">
        <authorList>
            <consortium name="The Broad Institute Genome Sequencing Platform"/>
            <person name="Ward D."/>
            <person name="Earl A."/>
            <person name="Feldgarden M."/>
            <person name="Young S.K."/>
            <person name="Gargeya S."/>
            <person name="Zeng Q."/>
            <person name="Alvarado L."/>
            <person name="Berlin A."/>
            <person name="Bochicchio J."/>
            <person name="Chapman S.B."/>
            <person name="Chen Z."/>
            <person name="Freedman E."/>
            <person name="Gellesch M."/>
            <person name="Goldberg J."/>
            <person name="Griggs A."/>
            <person name="Gujja S."/>
            <person name="Heilman E."/>
            <person name="Heiman D."/>
            <person name="Howarth C."/>
            <person name="Mehta T."/>
            <person name="Neiman D."/>
            <person name="Pearson M."/>
            <person name="Roberts A."/>
            <person name="Saif S."/>
            <person name="Shea T."/>
            <person name="Shenoy N."/>
            <person name="Sisk P."/>
            <person name="Stolte C."/>
            <person name="Sykes S."/>
            <person name="White J."/>
            <person name="Yandava C."/>
            <person name="Allen-Vercoe E."/>
            <person name="Sibley C."/>
            <person name="Ambrose C.E."/>
            <person name="Strauss J."/>
            <person name="Daigneault M."/>
            <person name="Haas B."/>
            <person name="Nusbaum C."/>
            <person name="Birren B."/>
        </authorList>
    </citation>
    <scope>NUCLEOTIDE SEQUENCE [LARGE SCALE GENOMIC DNA]</scope>
    <source>
        <strain evidence="4 5">3_1_6</strain>
    </source>
</reference>
<dbReference type="InterPro" id="IPR029787">
    <property type="entry name" value="Nucleotide_cyclase"/>
</dbReference>
<dbReference type="InterPro" id="IPR043128">
    <property type="entry name" value="Rev_trsase/Diguanyl_cyclase"/>
</dbReference>
<dbReference type="PANTHER" id="PTHR45138">
    <property type="entry name" value="REGULATORY COMPONENTS OF SENSORY TRANSDUCTION SYSTEM"/>
    <property type="match status" value="1"/>
</dbReference>
<evidence type="ECO:0000313" key="5">
    <source>
        <dbReference type="Proteomes" id="UP000006034"/>
    </source>
</evidence>
<organism evidence="4 5">
    <name type="scientific">Bilophila wadsworthia (strain 3_1_6)</name>
    <dbReference type="NCBI Taxonomy" id="563192"/>
    <lineage>
        <taxon>Bacteria</taxon>
        <taxon>Pseudomonadati</taxon>
        <taxon>Thermodesulfobacteriota</taxon>
        <taxon>Desulfovibrionia</taxon>
        <taxon>Desulfovibrionales</taxon>
        <taxon>Desulfovibrionaceae</taxon>
        <taxon>Bilophila</taxon>
    </lineage>
</organism>
<protein>
    <recommendedName>
        <fullName evidence="1">diguanylate cyclase</fullName>
        <ecNumber evidence="1">2.7.7.65</ecNumber>
    </recommendedName>
</protein>
<evidence type="ECO:0000259" key="3">
    <source>
        <dbReference type="PROSITE" id="PS50887"/>
    </source>
</evidence>
<keyword evidence="5" id="KW-1185">Reference proteome</keyword>
<name>E5Y3I0_BILW3</name>
<feature type="domain" description="GGDEF" evidence="3">
    <location>
        <begin position="50"/>
        <end position="180"/>
    </location>
</feature>
<evidence type="ECO:0000256" key="2">
    <source>
        <dbReference type="ARBA" id="ARBA00034247"/>
    </source>
</evidence>
<gene>
    <name evidence="4" type="ORF">HMPREF0179_00741</name>
</gene>
<accession>E5Y3I0</accession>
<dbReference type="CDD" id="cd01949">
    <property type="entry name" value="GGDEF"/>
    <property type="match status" value="1"/>
</dbReference>
<dbReference type="AlphaFoldDB" id="E5Y3I0"/>
<dbReference type="HOGENOM" id="CLU_000445_11_16_7"/>
<dbReference type="InterPro" id="IPR000160">
    <property type="entry name" value="GGDEF_dom"/>
</dbReference>
<dbReference type="InterPro" id="IPR050469">
    <property type="entry name" value="Diguanylate_Cyclase"/>
</dbReference>
<comment type="caution">
    <text evidence="4">The sequence shown here is derived from an EMBL/GenBank/DDBJ whole genome shotgun (WGS) entry which is preliminary data.</text>
</comment>
<evidence type="ECO:0000256" key="1">
    <source>
        <dbReference type="ARBA" id="ARBA00012528"/>
    </source>
</evidence>
<dbReference type="PANTHER" id="PTHR45138:SF9">
    <property type="entry name" value="DIGUANYLATE CYCLASE DGCM-RELATED"/>
    <property type="match status" value="1"/>
</dbReference>
<dbReference type="PROSITE" id="PS50887">
    <property type="entry name" value="GGDEF"/>
    <property type="match status" value="1"/>
</dbReference>
<reference evidence="4 5" key="2">
    <citation type="submission" date="2013-04" db="EMBL/GenBank/DDBJ databases">
        <title>The Genome Sequence of Bilophila wadsworthia 3_1_6.</title>
        <authorList>
            <consortium name="The Broad Institute Genomics Platform"/>
            <person name="Earl A."/>
            <person name="Ward D."/>
            <person name="Feldgarden M."/>
            <person name="Gevers D."/>
            <person name="Sibley C."/>
            <person name="Strauss J."/>
            <person name="Allen-Vercoe E."/>
            <person name="Walker B."/>
            <person name="Young S."/>
            <person name="Zeng Q."/>
            <person name="Gargeya S."/>
            <person name="Fitzgerald M."/>
            <person name="Haas B."/>
            <person name="Abouelleil A."/>
            <person name="Allen A.W."/>
            <person name="Alvarado L."/>
            <person name="Arachchi H.M."/>
            <person name="Berlin A.M."/>
            <person name="Chapman S.B."/>
            <person name="Gainer-Dewar J."/>
            <person name="Goldberg J."/>
            <person name="Griggs A."/>
            <person name="Gujja S."/>
            <person name="Hansen M."/>
            <person name="Howarth C."/>
            <person name="Imamovic A."/>
            <person name="Ireland A."/>
            <person name="Larimer J."/>
            <person name="McCowan C."/>
            <person name="Murphy C."/>
            <person name="Pearson M."/>
            <person name="Poon T.W."/>
            <person name="Priest M."/>
            <person name="Roberts A."/>
            <person name="Saif S."/>
            <person name="Shea T."/>
            <person name="Sisk P."/>
            <person name="Sykes S."/>
            <person name="Wortman J."/>
            <person name="Nusbaum C."/>
            <person name="Birren B."/>
        </authorList>
    </citation>
    <scope>NUCLEOTIDE SEQUENCE [LARGE SCALE GENOMIC DNA]</scope>
    <source>
        <strain evidence="4 5">3_1_6</strain>
    </source>
</reference>
<evidence type="ECO:0000313" key="4">
    <source>
        <dbReference type="EMBL" id="EFV45432.1"/>
    </source>
</evidence>
<dbReference type="EC" id="2.7.7.65" evidence="1"/>
<dbReference type="STRING" id="563192.HMPREF0179_00741"/>
<dbReference type="GO" id="GO:0052621">
    <property type="term" value="F:diguanylate cyclase activity"/>
    <property type="evidence" value="ECO:0007669"/>
    <property type="project" value="UniProtKB-EC"/>
</dbReference>
<dbReference type="Proteomes" id="UP000006034">
    <property type="component" value="Unassembled WGS sequence"/>
</dbReference>
<sequence>MTGLQRDTLTRRLRLAHRDLKRRAEHDGLTGLLTRNALVRRLKPVLAGERAFFLGIMDIDDFRGINDTFGHSAGDVVLRRMGAVLQEQLGDADMASRIGGGEFVFVMPGIVGKESAESLLPRICAASFTHEDVPCPISVSIGFAAFPNDGAAFEVLHKEAGKALYHAKRQGKRQCAFYGELPEPCPAP</sequence>
<dbReference type="SMART" id="SM00267">
    <property type="entry name" value="GGDEF"/>
    <property type="match status" value="1"/>
</dbReference>
<dbReference type="Gene3D" id="3.30.70.270">
    <property type="match status" value="1"/>
</dbReference>
<dbReference type="SUPFAM" id="SSF55073">
    <property type="entry name" value="Nucleotide cyclase"/>
    <property type="match status" value="1"/>
</dbReference>
<dbReference type="NCBIfam" id="TIGR00254">
    <property type="entry name" value="GGDEF"/>
    <property type="match status" value="1"/>
</dbReference>
<proteinExistence type="predicted"/>
<comment type="catalytic activity">
    <reaction evidence="2">
        <text>2 GTP = 3',3'-c-di-GMP + 2 diphosphate</text>
        <dbReference type="Rhea" id="RHEA:24898"/>
        <dbReference type="ChEBI" id="CHEBI:33019"/>
        <dbReference type="ChEBI" id="CHEBI:37565"/>
        <dbReference type="ChEBI" id="CHEBI:58805"/>
        <dbReference type="EC" id="2.7.7.65"/>
    </reaction>
</comment>
<dbReference type="eggNOG" id="COG2199">
    <property type="taxonomic scope" value="Bacteria"/>
</dbReference>